<dbReference type="SUPFAM" id="SSF56176">
    <property type="entry name" value="FAD-binding/transporter-associated domain-like"/>
    <property type="match status" value="1"/>
</dbReference>
<dbReference type="EMBL" id="JYKN01002796">
    <property type="protein sequence ID" value="KKK15138.1"/>
    <property type="molecule type" value="Genomic_DNA"/>
</dbReference>
<dbReference type="PANTHER" id="PTHR42973:SF13">
    <property type="entry name" value="FAD-BINDING PCMH-TYPE DOMAIN-CONTAINING PROTEIN"/>
    <property type="match status" value="1"/>
</dbReference>
<dbReference type="InterPro" id="IPR016169">
    <property type="entry name" value="FAD-bd_PCMH_sub2"/>
</dbReference>
<dbReference type="InterPro" id="IPR006094">
    <property type="entry name" value="Oxid_FAD_bind_N"/>
</dbReference>
<evidence type="ECO:0000256" key="2">
    <source>
        <dbReference type="ARBA" id="ARBA00022630"/>
    </source>
</evidence>
<accession>A0A0F8U6E4</accession>
<dbReference type="PANTHER" id="PTHR42973">
    <property type="entry name" value="BINDING OXIDOREDUCTASE, PUTATIVE (AFU_ORTHOLOGUE AFUA_1G17690)-RELATED"/>
    <property type="match status" value="1"/>
</dbReference>
<keyword evidence="3" id="KW-0274">FAD</keyword>
<evidence type="ECO:0000313" key="7">
    <source>
        <dbReference type="EMBL" id="KKK15138.1"/>
    </source>
</evidence>
<dbReference type="GO" id="GO:0016491">
    <property type="term" value="F:oxidoreductase activity"/>
    <property type="evidence" value="ECO:0007669"/>
    <property type="project" value="UniProtKB-KW"/>
</dbReference>
<dbReference type="InterPro" id="IPR016166">
    <property type="entry name" value="FAD-bd_PCMH"/>
</dbReference>
<evidence type="ECO:0000256" key="4">
    <source>
        <dbReference type="ARBA" id="ARBA00023002"/>
    </source>
</evidence>
<dbReference type="PROSITE" id="PS51387">
    <property type="entry name" value="FAD_PCMH"/>
    <property type="match status" value="1"/>
</dbReference>
<reference evidence="7 8" key="1">
    <citation type="submission" date="2015-02" db="EMBL/GenBank/DDBJ databases">
        <title>Draft Genome Sequences of Two Closely-Related Aflatoxigenic Aspergillus Species Obtained from the Cote d'Ivoire.</title>
        <authorList>
            <person name="Moore G.G."/>
            <person name="Beltz S.B."/>
            <person name="Mack B.M."/>
        </authorList>
    </citation>
    <scope>NUCLEOTIDE SEQUENCE [LARGE SCALE GENOMIC DNA]</scope>
    <source>
        <strain evidence="7 8">SRRC1432</strain>
    </source>
</reference>
<evidence type="ECO:0000256" key="3">
    <source>
        <dbReference type="ARBA" id="ARBA00022827"/>
    </source>
</evidence>
<dbReference type="OrthoDB" id="2151789at2759"/>
<evidence type="ECO:0000259" key="6">
    <source>
        <dbReference type="PROSITE" id="PS51387"/>
    </source>
</evidence>
<organism evidence="7 8">
    <name type="scientific">Aspergillus ochraceoroseus</name>
    <dbReference type="NCBI Taxonomy" id="138278"/>
    <lineage>
        <taxon>Eukaryota</taxon>
        <taxon>Fungi</taxon>
        <taxon>Dikarya</taxon>
        <taxon>Ascomycota</taxon>
        <taxon>Pezizomycotina</taxon>
        <taxon>Eurotiomycetes</taxon>
        <taxon>Eurotiomycetidae</taxon>
        <taxon>Eurotiales</taxon>
        <taxon>Aspergillaceae</taxon>
        <taxon>Aspergillus</taxon>
        <taxon>Aspergillus subgen. Nidulantes</taxon>
    </lineage>
</organism>
<feature type="chain" id="PRO_5002528526" evidence="5">
    <location>
        <begin position="25"/>
        <end position="499"/>
    </location>
</feature>
<dbReference type="InterPro" id="IPR050416">
    <property type="entry name" value="FAD-linked_Oxidoreductase"/>
</dbReference>
<feature type="signal peptide" evidence="5">
    <location>
        <begin position="1"/>
        <end position="24"/>
    </location>
</feature>
<dbReference type="VEuPathDB" id="FungiDB:P175DRAFT_0523284"/>
<evidence type="ECO:0000256" key="5">
    <source>
        <dbReference type="SAM" id="SignalP"/>
    </source>
</evidence>
<name>A0A0F8U6E4_9EURO</name>
<keyword evidence="4" id="KW-0560">Oxidoreductase</keyword>
<evidence type="ECO:0000313" key="8">
    <source>
        <dbReference type="Proteomes" id="UP000034947"/>
    </source>
</evidence>
<dbReference type="Pfam" id="PF01565">
    <property type="entry name" value="FAD_binding_4"/>
    <property type="match status" value="1"/>
</dbReference>
<dbReference type="AlphaFoldDB" id="A0A0F8U6E4"/>
<gene>
    <name evidence="7" type="ORF">AOCH_005836</name>
</gene>
<keyword evidence="5" id="KW-0732">Signal</keyword>
<comment type="similarity">
    <text evidence="1">Belongs to the oxygen-dependent FAD-linked oxidoreductase family.</text>
</comment>
<keyword evidence="8" id="KW-1185">Reference proteome</keyword>
<dbReference type="Gene3D" id="3.30.465.10">
    <property type="match status" value="1"/>
</dbReference>
<proteinExistence type="inferred from homology"/>
<protein>
    <submittedName>
        <fullName evidence="7">FAD dependent oxidoreductase</fullName>
    </submittedName>
</protein>
<keyword evidence="2" id="KW-0285">Flavoprotein</keyword>
<comment type="caution">
    <text evidence="7">The sequence shown here is derived from an EMBL/GenBank/DDBJ whole genome shotgun (WGS) entry which is preliminary data.</text>
</comment>
<dbReference type="Proteomes" id="UP000034947">
    <property type="component" value="Unassembled WGS sequence"/>
</dbReference>
<dbReference type="GO" id="GO:0071949">
    <property type="term" value="F:FAD binding"/>
    <property type="evidence" value="ECO:0007669"/>
    <property type="project" value="InterPro"/>
</dbReference>
<sequence>MHREPVWCAGMAVALAVLAPLVAADICSTLDAEGIEVESPLTLDYSLELQDYWSVACGDLRPSCIAYPTSALEMSQIVKELHMTEDLFAIKSGGHMPNKGFSSIQNGLLISTKRLNEVTYDSDDQTAVIGPGLQWEEAQKGLDDLNTGRTVVGGRLGGVGVGGYMLGGGLSFLSSQHGWAANNVVNYEVVIADGSIVNANENENPELFAALKGGGNNFGIVTSYTLQTYPISKVWGGNYIFTPDKTAGVLQAVRDFTEYYLDDKAAVIVTVEHGALIHTWIVFVFYDGPEPPQGVFDCFTALDPIDTTKTWDTYYDLLKNNDFFILKGQRYTIATETTPLPSKEVGEEVMQSYYDHWFNITNTVLSVPWVIGSMALQPMPRTITSKAKARGGDLLDFPTDQDYIIIELDFSYSSSANDEEIDQANKDLFGGFDTMISGYISEGILPDVYRPLFLNDAYYPQDYWGRICPASKQRALSAREKYDPEKFFQTRTSGGFRVG</sequence>
<feature type="domain" description="FAD-binding PCMH-type" evidence="6">
    <location>
        <begin position="58"/>
        <end position="231"/>
    </location>
</feature>
<dbReference type="InterPro" id="IPR036318">
    <property type="entry name" value="FAD-bd_PCMH-like_sf"/>
</dbReference>
<evidence type="ECO:0000256" key="1">
    <source>
        <dbReference type="ARBA" id="ARBA00005466"/>
    </source>
</evidence>